<feature type="compositionally biased region" description="Polar residues" evidence="1">
    <location>
        <begin position="1"/>
        <end position="12"/>
    </location>
</feature>
<dbReference type="EMBL" id="JADCSA010000003">
    <property type="protein sequence ID" value="MBE7323846.1"/>
    <property type="molecule type" value="Genomic_DNA"/>
</dbReference>
<evidence type="ECO:0000259" key="2">
    <source>
        <dbReference type="PROSITE" id="PS51186"/>
    </source>
</evidence>
<dbReference type="Pfam" id="PF24551">
    <property type="entry name" value="SH3_Rv0428c"/>
    <property type="match status" value="1"/>
</dbReference>
<gene>
    <name evidence="3" type="ORF">IEQ44_04180</name>
</gene>
<dbReference type="CDD" id="cd04301">
    <property type="entry name" value="NAT_SF"/>
    <property type="match status" value="1"/>
</dbReference>
<dbReference type="SUPFAM" id="SSF55729">
    <property type="entry name" value="Acyl-CoA N-acyltransferases (Nat)"/>
    <property type="match status" value="1"/>
</dbReference>
<dbReference type="Gene3D" id="3.40.630.30">
    <property type="match status" value="1"/>
</dbReference>
<reference evidence="3 4" key="1">
    <citation type="submission" date="2020-10" db="EMBL/GenBank/DDBJ databases">
        <title>Nocardioides sp. isolated from sludge.</title>
        <authorList>
            <person name="Zhang X."/>
        </authorList>
    </citation>
    <scope>NUCLEOTIDE SEQUENCE [LARGE SCALE GENOMIC DNA]</scope>
    <source>
        <strain evidence="3 4">Y6</strain>
    </source>
</reference>
<organism evidence="3 4">
    <name type="scientific">Nocardioides malaquae</name>
    <dbReference type="NCBI Taxonomy" id="2773426"/>
    <lineage>
        <taxon>Bacteria</taxon>
        <taxon>Bacillati</taxon>
        <taxon>Actinomycetota</taxon>
        <taxon>Actinomycetes</taxon>
        <taxon>Propionibacteriales</taxon>
        <taxon>Nocardioidaceae</taxon>
        <taxon>Nocardioides</taxon>
    </lineage>
</organism>
<evidence type="ECO:0000313" key="3">
    <source>
        <dbReference type="EMBL" id="MBE7323846.1"/>
    </source>
</evidence>
<dbReference type="Pfam" id="PF00583">
    <property type="entry name" value="Acetyltransf_1"/>
    <property type="match status" value="1"/>
</dbReference>
<dbReference type="PROSITE" id="PS51186">
    <property type="entry name" value="GNAT"/>
    <property type="match status" value="1"/>
</dbReference>
<name>A0ABR9RQK4_9ACTN</name>
<feature type="region of interest" description="Disordered" evidence="1">
    <location>
        <begin position="1"/>
        <end position="27"/>
    </location>
</feature>
<dbReference type="Proteomes" id="UP000756387">
    <property type="component" value="Unassembled WGS sequence"/>
</dbReference>
<keyword evidence="4" id="KW-1185">Reference proteome</keyword>
<comment type="caution">
    <text evidence="3">The sequence shown here is derived from an EMBL/GenBank/DDBJ whole genome shotgun (WGS) entry which is preliminary data.</text>
</comment>
<feature type="domain" description="N-acetyltransferase" evidence="2">
    <location>
        <begin position="158"/>
        <end position="318"/>
    </location>
</feature>
<protein>
    <submittedName>
        <fullName evidence="3">GNAT family N-acetyltransferase</fullName>
    </submittedName>
</protein>
<sequence>MTETPDTPQVSPGSAGATHEGHTLGPHVVGQRVVVRRVLPGETGPTGGPAMTDTLGECLSWGRGLCEVRTAEGAVVAIHLADIVSGKPVPPRPSVRLRATPREVHLHASALFDDLETAELGEWLVRTGGLAADGRATRRGNSVLACGDPGTSLDEAARRVRDHYAAHDLPALAQVVVGSDEEAALQRLGWVDAGGHAEVMVTSVSRLLRSLPVRPPAGTEPAELTEHGDSAIATIGDVARARVGVDADWVCVGDLWVAEPRRRAGLAVAVLREALDWAASRGATTAHLAVEVDNHAALELYRSLGFAHHHAYRFLALD</sequence>
<evidence type="ECO:0000256" key="1">
    <source>
        <dbReference type="SAM" id="MobiDB-lite"/>
    </source>
</evidence>
<dbReference type="InterPro" id="IPR016181">
    <property type="entry name" value="Acyl_CoA_acyltransferase"/>
</dbReference>
<accession>A0ABR9RQK4</accession>
<proteinExistence type="predicted"/>
<evidence type="ECO:0000313" key="4">
    <source>
        <dbReference type="Proteomes" id="UP000756387"/>
    </source>
</evidence>
<dbReference type="InterPro" id="IPR056934">
    <property type="entry name" value="SH3_Rv0428c"/>
</dbReference>
<dbReference type="RefSeq" id="WP_193637169.1">
    <property type="nucleotide sequence ID" value="NZ_JADCSA010000003.1"/>
</dbReference>
<dbReference type="InterPro" id="IPR000182">
    <property type="entry name" value="GNAT_dom"/>
</dbReference>